<feature type="compositionally biased region" description="Low complexity" evidence="2">
    <location>
        <begin position="158"/>
        <end position="202"/>
    </location>
</feature>
<dbReference type="EMBL" id="CP011974">
    <property type="protein sequence ID" value="AKO92043.1"/>
    <property type="molecule type" value="Genomic_DNA"/>
</dbReference>
<dbReference type="PATRIC" id="fig|135735.6.peg.1636"/>
<protein>
    <submittedName>
        <fullName evidence="3">Uncharacterized protein</fullName>
    </submittedName>
</protein>
<dbReference type="AlphaFoldDB" id="A0A0H4KUR2"/>
<reference evidence="4" key="2">
    <citation type="submission" date="2015-06" db="EMBL/GenBank/DDBJ databases">
        <title>Genome Sequence of Bacillus endophyticus and Analysis of its Companion Mechanism in the Ketogulonigenium vulgare-Bacillus strain Consortium.</title>
        <authorList>
            <person name="Jia N."/>
            <person name="Du J."/>
            <person name="Ding M.-Z."/>
            <person name="Gao F."/>
            <person name="Yuan Y.-J."/>
        </authorList>
    </citation>
    <scope>NUCLEOTIDE SEQUENCE [LARGE SCALE GENOMIC DNA]</scope>
    <source>
        <strain evidence="4">Hbe603</strain>
    </source>
</reference>
<sequence>MSKLWDIEGIETHINSFKKGVVSYSKIGEPRWKSRIFGVEISFMEYLKGKRISNELKIKRDELIKQLERENELIKSKNERDKIMEEAISRVSKSFQSVKNKKRPDYKSIHTPTVKNNYNNDLLHTAYLYESLDDTSINNKNDCSSSHKESNSHHSYDNDYSSSSSYSSDSSSSYSSSSHDYSSSSSSSYDSSSSSYSGGSDF</sequence>
<name>A0A0H4KUR2_9BACI</name>
<evidence type="ECO:0000313" key="3">
    <source>
        <dbReference type="EMBL" id="AKO92043.1"/>
    </source>
</evidence>
<reference evidence="3 4" key="1">
    <citation type="journal article" date="2015" name="PLoS ONE">
        <title>Genome Sequence of Bacillus endophyticus and Analysis of Its Companion Mechanism in the Ketogulonigenium vulgare-Bacillus Strain Consortium.</title>
        <authorList>
            <person name="Jia N."/>
            <person name="Du J."/>
            <person name="Ding M.Z."/>
            <person name="Gao F."/>
            <person name="Yuan Y.J."/>
        </authorList>
    </citation>
    <scope>NUCLEOTIDE SEQUENCE [LARGE SCALE GENOMIC DNA]</scope>
    <source>
        <strain evidence="3 4">Hbe603</strain>
    </source>
</reference>
<evidence type="ECO:0000256" key="1">
    <source>
        <dbReference type="SAM" id="Coils"/>
    </source>
</evidence>
<dbReference type="KEGG" id="beo:BEH_07985"/>
<keyword evidence="4" id="KW-1185">Reference proteome</keyword>
<dbReference type="RefSeq" id="WP_046217004.1">
    <property type="nucleotide sequence ID" value="NZ_CP011974.1"/>
</dbReference>
<keyword evidence="1" id="KW-0175">Coiled coil</keyword>
<evidence type="ECO:0000256" key="2">
    <source>
        <dbReference type="SAM" id="MobiDB-lite"/>
    </source>
</evidence>
<evidence type="ECO:0000313" key="4">
    <source>
        <dbReference type="Proteomes" id="UP000036202"/>
    </source>
</evidence>
<feature type="compositionally biased region" description="Basic and acidic residues" evidence="2">
    <location>
        <begin position="145"/>
        <end position="157"/>
    </location>
</feature>
<feature type="region of interest" description="Disordered" evidence="2">
    <location>
        <begin position="140"/>
        <end position="202"/>
    </location>
</feature>
<organism evidence="3 4">
    <name type="scientific">Priestia filamentosa</name>
    <dbReference type="NCBI Taxonomy" id="1402861"/>
    <lineage>
        <taxon>Bacteria</taxon>
        <taxon>Bacillati</taxon>
        <taxon>Bacillota</taxon>
        <taxon>Bacilli</taxon>
        <taxon>Bacillales</taxon>
        <taxon>Bacillaceae</taxon>
        <taxon>Priestia</taxon>
    </lineage>
</organism>
<feature type="coiled-coil region" evidence="1">
    <location>
        <begin position="53"/>
        <end position="84"/>
    </location>
</feature>
<proteinExistence type="predicted"/>
<accession>A0A0H4KUR2</accession>
<dbReference type="Proteomes" id="UP000036202">
    <property type="component" value="Chromosome"/>
</dbReference>
<gene>
    <name evidence="3" type="ORF">BEH_07985</name>
</gene>
<feature type="region of interest" description="Disordered" evidence="2">
    <location>
        <begin position="94"/>
        <end position="115"/>
    </location>
</feature>